<name>A0A5A7VIQ1_CUCMM</name>
<accession>A0A5A7VIQ1</accession>
<comment type="caution">
    <text evidence="1">The sequence shown here is derived from an EMBL/GenBank/DDBJ whole genome shotgun (WGS) entry which is preliminary data.</text>
</comment>
<organism evidence="1 2">
    <name type="scientific">Cucumis melo var. makuwa</name>
    <name type="common">Oriental melon</name>
    <dbReference type="NCBI Taxonomy" id="1194695"/>
    <lineage>
        <taxon>Eukaryota</taxon>
        <taxon>Viridiplantae</taxon>
        <taxon>Streptophyta</taxon>
        <taxon>Embryophyta</taxon>
        <taxon>Tracheophyta</taxon>
        <taxon>Spermatophyta</taxon>
        <taxon>Magnoliopsida</taxon>
        <taxon>eudicotyledons</taxon>
        <taxon>Gunneridae</taxon>
        <taxon>Pentapetalae</taxon>
        <taxon>rosids</taxon>
        <taxon>fabids</taxon>
        <taxon>Cucurbitales</taxon>
        <taxon>Cucurbitaceae</taxon>
        <taxon>Benincaseae</taxon>
        <taxon>Cucumis</taxon>
    </lineage>
</organism>
<protein>
    <submittedName>
        <fullName evidence="1">Gag-pol polyprotein</fullName>
    </submittedName>
</protein>
<sequence>MKLDELFGSLRTFELHLGDSVSWRKPSLALTAVNEESTEEYKVSQNNDSLTKSVVLLTKQDHERGEKDNGSSKFDKYGKGIRCHECEGIGHIQTERATYLKRKKKILVATFSDEEDYSESDDEEVGMTLISITTMNEEEVAKVNSQASKQ</sequence>
<gene>
    <name evidence="1" type="ORF">E6C27_scaffold301G00220</name>
</gene>
<proteinExistence type="predicted"/>
<dbReference type="EMBL" id="SSTE01001523">
    <property type="protein sequence ID" value="KAA0065349.1"/>
    <property type="molecule type" value="Genomic_DNA"/>
</dbReference>
<dbReference type="Proteomes" id="UP000321393">
    <property type="component" value="Unassembled WGS sequence"/>
</dbReference>
<evidence type="ECO:0000313" key="2">
    <source>
        <dbReference type="Proteomes" id="UP000321393"/>
    </source>
</evidence>
<evidence type="ECO:0000313" key="1">
    <source>
        <dbReference type="EMBL" id="KAA0065349.1"/>
    </source>
</evidence>
<reference evidence="1 2" key="1">
    <citation type="submission" date="2019-08" db="EMBL/GenBank/DDBJ databases">
        <title>Draft genome sequences of two oriental melons (Cucumis melo L. var makuwa).</title>
        <authorList>
            <person name="Kwon S.-Y."/>
        </authorList>
    </citation>
    <scope>NUCLEOTIDE SEQUENCE [LARGE SCALE GENOMIC DNA]</scope>
    <source>
        <strain evidence="2">cv. SW 3</strain>
        <tissue evidence="1">Leaf</tissue>
    </source>
</reference>
<dbReference type="AlphaFoldDB" id="A0A5A7VIQ1"/>